<organism evidence="5 6">
    <name type="scientific">Orenia marismortui</name>
    <dbReference type="NCBI Taxonomy" id="46469"/>
    <lineage>
        <taxon>Bacteria</taxon>
        <taxon>Bacillati</taxon>
        <taxon>Bacillota</taxon>
        <taxon>Clostridia</taxon>
        <taxon>Halanaerobiales</taxon>
        <taxon>Halobacteroidaceae</taxon>
        <taxon>Orenia</taxon>
    </lineage>
</organism>
<keyword evidence="1" id="KW-0813">Transport</keyword>
<gene>
    <name evidence="5" type="ORF">C7959_12928</name>
</gene>
<dbReference type="Proteomes" id="UP000295832">
    <property type="component" value="Unassembled WGS sequence"/>
</dbReference>
<dbReference type="EMBL" id="SOEG01000029">
    <property type="protein sequence ID" value="TDX48367.1"/>
    <property type="molecule type" value="Genomic_DNA"/>
</dbReference>
<dbReference type="PANTHER" id="PTHR42711:SF1">
    <property type="entry name" value="ABC-TRANSPORT PROTEIN, ATP-BINDING COMPONENT"/>
    <property type="match status" value="1"/>
</dbReference>
<protein>
    <submittedName>
        <fullName evidence="5">ABC-2 type transport system ATP-binding protein</fullName>
    </submittedName>
</protein>
<reference evidence="5 6" key="1">
    <citation type="submission" date="2019-03" db="EMBL/GenBank/DDBJ databases">
        <title>Subsurface microbial communities from deep shales in Ohio and West Virginia, USA.</title>
        <authorList>
            <person name="Wrighton K."/>
        </authorList>
    </citation>
    <scope>NUCLEOTIDE SEQUENCE [LARGE SCALE GENOMIC DNA]</scope>
    <source>
        <strain evidence="5 6">MSL 6dP</strain>
    </source>
</reference>
<dbReference type="RefSeq" id="WP_134118150.1">
    <property type="nucleotide sequence ID" value="NZ_SOEG01000029.1"/>
</dbReference>
<dbReference type="PROSITE" id="PS00211">
    <property type="entry name" value="ABC_TRANSPORTER_1"/>
    <property type="match status" value="1"/>
</dbReference>
<sequence length="334" mass="38094">METIIKVSDLVKTYKVQRGKKGLKGAIKNLFSREYEEVKAVDAINLEINKGEMVGYIGPNGAGKSTTIKMLTGVLQPTSGSVRVNGLDPFRDRIKNAFNIGVVFGQRNQLLWDISVQESFDLFKDIYEIPEDLYQRNLEIFDEMIGLDDIMDIQVRKLSLGMKMKANIVASLLHDPEVVFLDEPTIGLDVMVKHSIRRFLKQVNQEKNTTVILTTHDMDDIEELCDRIIIIDQGNILYDGNLIGLKDEFITNSRLEVELKEAVSIVELFNDEFKINKRKEGLAWEIIFPNRYKPAAIITKIMEKAEVVDVSIEEMSLEQMIKQLYEDKSLGSDN</sequence>
<dbReference type="AlphaFoldDB" id="A0A4R8H1S6"/>
<dbReference type="PROSITE" id="PS50893">
    <property type="entry name" value="ABC_TRANSPORTER_2"/>
    <property type="match status" value="1"/>
</dbReference>
<keyword evidence="3 5" id="KW-0067">ATP-binding</keyword>
<name>A0A4R8H1S6_9FIRM</name>
<evidence type="ECO:0000259" key="4">
    <source>
        <dbReference type="PROSITE" id="PS50893"/>
    </source>
</evidence>
<evidence type="ECO:0000256" key="3">
    <source>
        <dbReference type="ARBA" id="ARBA00022840"/>
    </source>
</evidence>
<keyword evidence="6" id="KW-1185">Reference proteome</keyword>
<dbReference type="InterPro" id="IPR003439">
    <property type="entry name" value="ABC_transporter-like_ATP-bd"/>
</dbReference>
<comment type="caution">
    <text evidence="5">The sequence shown here is derived from an EMBL/GenBank/DDBJ whole genome shotgun (WGS) entry which is preliminary data.</text>
</comment>
<dbReference type="SUPFAM" id="SSF52540">
    <property type="entry name" value="P-loop containing nucleoside triphosphate hydrolases"/>
    <property type="match status" value="1"/>
</dbReference>
<dbReference type="InterPro" id="IPR027417">
    <property type="entry name" value="P-loop_NTPase"/>
</dbReference>
<dbReference type="Pfam" id="PF00005">
    <property type="entry name" value="ABC_tran"/>
    <property type="match status" value="1"/>
</dbReference>
<dbReference type="GO" id="GO:0016887">
    <property type="term" value="F:ATP hydrolysis activity"/>
    <property type="evidence" value="ECO:0007669"/>
    <property type="project" value="InterPro"/>
</dbReference>
<dbReference type="InterPro" id="IPR017871">
    <property type="entry name" value="ABC_transporter-like_CS"/>
</dbReference>
<keyword evidence="2" id="KW-0547">Nucleotide-binding</keyword>
<dbReference type="STRING" id="926561.GCA_000379025_02394"/>
<evidence type="ECO:0000313" key="5">
    <source>
        <dbReference type="EMBL" id="TDX48367.1"/>
    </source>
</evidence>
<dbReference type="GO" id="GO:0005524">
    <property type="term" value="F:ATP binding"/>
    <property type="evidence" value="ECO:0007669"/>
    <property type="project" value="UniProtKB-KW"/>
</dbReference>
<feature type="domain" description="ABC transporter" evidence="4">
    <location>
        <begin position="5"/>
        <end position="258"/>
    </location>
</feature>
<evidence type="ECO:0000313" key="6">
    <source>
        <dbReference type="Proteomes" id="UP000295832"/>
    </source>
</evidence>
<proteinExistence type="predicted"/>
<dbReference type="SMART" id="SM00382">
    <property type="entry name" value="AAA"/>
    <property type="match status" value="1"/>
</dbReference>
<evidence type="ECO:0000256" key="1">
    <source>
        <dbReference type="ARBA" id="ARBA00022448"/>
    </source>
</evidence>
<dbReference type="InterPro" id="IPR050763">
    <property type="entry name" value="ABC_transporter_ATP-binding"/>
</dbReference>
<accession>A0A4R8H1S6</accession>
<dbReference type="PANTHER" id="PTHR42711">
    <property type="entry name" value="ABC TRANSPORTER ATP-BINDING PROTEIN"/>
    <property type="match status" value="1"/>
</dbReference>
<dbReference type="InterPro" id="IPR003593">
    <property type="entry name" value="AAA+_ATPase"/>
</dbReference>
<dbReference type="Gene3D" id="3.40.50.300">
    <property type="entry name" value="P-loop containing nucleotide triphosphate hydrolases"/>
    <property type="match status" value="1"/>
</dbReference>
<evidence type="ECO:0000256" key="2">
    <source>
        <dbReference type="ARBA" id="ARBA00022741"/>
    </source>
</evidence>